<evidence type="ECO:0000256" key="1">
    <source>
        <dbReference type="ARBA" id="ARBA00022630"/>
    </source>
</evidence>
<comment type="caution">
    <text evidence="4">The sequence shown here is derived from an EMBL/GenBank/DDBJ whole genome shotgun (WGS) entry which is preliminary data.</text>
</comment>
<feature type="domain" description="Flavodoxin-like" evidence="3">
    <location>
        <begin position="4"/>
        <end position="146"/>
    </location>
</feature>
<dbReference type="InterPro" id="IPR008254">
    <property type="entry name" value="Flavodoxin/NO_synth"/>
</dbReference>
<evidence type="ECO:0000313" key="4">
    <source>
        <dbReference type="EMBL" id="MBW8191747.1"/>
    </source>
</evidence>
<evidence type="ECO:0000313" key="5">
    <source>
        <dbReference type="Proteomes" id="UP001166251"/>
    </source>
</evidence>
<sequence>MTKLAIVVGSVFGGATNLAEQIAEQAKQHDVEVTIFEDAALAPVQSSQADCWLIVTSTTGQGDLPPNIELFFSELQSVFPMLDQQKTAVIAMGDSSYVDSFCGAGEQIHNLLLELGSPQLVPMLTIDATEDFEPMNGAKLWLAEFFDALS</sequence>
<dbReference type="EMBL" id="JAHZSS010000014">
    <property type="protein sequence ID" value="MBW8191747.1"/>
    <property type="molecule type" value="Genomic_DNA"/>
</dbReference>
<dbReference type="Pfam" id="PF00258">
    <property type="entry name" value="Flavodoxin_1"/>
    <property type="match status" value="1"/>
</dbReference>
<evidence type="ECO:0000256" key="2">
    <source>
        <dbReference type="ARBA" id="ARBA00022643"/>
    </source>
</evidence>
<accession>A0ABS7EHC2</accession>
<keyword evidence="1" id="KW-0285">Flavoprotein</keyword>
<gene>
    <name evidence="4" type="ORF">K0504_11940</name>
</gene>
<dbReference type="SUPFAM" id="SSF52218">
    <property type="entry name" value="Flavoproteins"/>
    <property type="match status" value="1"/>
</dbReference>
<dbReference type="RefSeq" id="WP_220104424.1">
    <property type="nucleotide sequence ID" value="NZ_JAHZSS010000014.1"/>
</dbReference>
<reference evidence="4" key="1">
    <citation type="submission" date="2021-07" db="EMBL/GenBank/DDBJ databases">
        <title>Neiella marina sp. nov., isolated from the intestinal content of sea cucumber Apostichopus japonicus.</title>
        <authorList>
            <person name="Bai X."/>
        </authorList>
    </citation>
    <scope>NUCLEOTIDE SEQUENCE</scope>
    <source>
        <strain evidence="4">126</strain>
    </source>
</reference>
<evidence type="ECO:0000259" key="3">
    <source>
        <dbReference type="PROSITE" id="PS50902"/>
    </source>
</evidence>
<keyword evidence="5" id="KW-1185">Reference proteome</keyword>
<dbReference type="InterPro" id="IPR029039">
    <property type="entry name" value="Flavoprotein-like_sf"/>
</dbReference>
<organism evidence="4 5">
    <name type="scientific">Neiella holothuriorum</name>
    <dbReference type="NCBI Taxonomy" id="2870530"/>
    <lineage>
        <taxon>Bacteria</taxon>
        <taxon>Pseudomonadati</taxon>
        <taxon>Pseudomonadota</taxon>
        <taxon>Gammaproteobacteria</taxon>
        <taxon>Alteromonadales</taxon>
        <taxon>Echinimonadaceae</taxon>
        <taxon>Neiella</taxon>
    </lineage>
</organism>
<dbReference type="PROSITE" id="PS50902">
    <property type="entry name" value="FLAVODOXIN_LIKE"/>
    <property type="match status" value="1"/>
</dbReference>
<name>A0ABS7EHC2_9GAMM</name>
<dbReference type="Proteomes" id="UP001166251">
    <property type="component" value="Unassembled WGS sequence"/>
</dbReference>
<protein>
    <submittedName>
        <fullName evidence="4">Flavodoxin domain-containing protein</fullName>
    </submittedName>
</protein>
<dbReference type="Gene3D" id="3.40.50.360">
    <property type="match status" value="1"/>
</dbReference>
<keyword evidence="2" id="KW-0288">FMN</keyword>
<dbReference type="PANTHER" id="PTHR19384">
    <property type="entry name" value="NITRIC OXIDE SYNTHASE-RELATED"/>
    <property type="match status" value="1"/>
</dbReference>
<dbReference type="PANTHER" id="PTHR19384:SF109">
    <property type="entry name" value="SULFITE REDUCTASE [NADPH] FLAVOPROTEIN COMPONENT"/>
    <property type="match status" value="1"/>
</dbReference>
<proteinExistence type="predicted"/>